<dbReference type="EMBL" id="CAJEWD010000003">
    <property type="protein sequence ID" value="CAD2071404.1"/>
    <property type="molecule type" value="Genomic_DNA"/>
</dbReference>
<organism evidence="2 3">
    <name type="scientific">Jeotgalicoccus meleagridis</name>
    <dbReference type="NCBI Taxonomy" id="2759181"/>
    <lineage>
        <taxon>Bacteria</taxon>
        <taxon>Bacillati</taxon>
        <taxon>Bacillota</taxon>
        <taxon>Bacilli</taxon>
        <taxon>Bacillales</taxon>
        <taxon>Staphylococcaceae</taxon>
        <taxon>Jeotgalicoccus</taxon>
    </lineage>
</organism>
<sequence>MGKKGFTILGVSVGALIVLAIGGYFLYQNLVNTPKNAYLMAELDNSEDITELVEERFEDELEWYENSMKNPSETSIGVTAETNDPSLNDMGLAEIINNAEINLNASQDIEGEMSTFDLSANINTLSIEDVNGYITGDKLGLTLPFIEEYLVVNEEDAPKLLHETNPENFEGDEEIDFSTFFQSSSLTEEERDYFVDEYSKYMQENLPDEAFESAKEEVKVGENTVDAEKLTMTLTEEQMHEFLKGLFNKMAEDEKLVNLVNAQLLSANFGMPAGQEEDLEASEMFKQAANEVEDLEFPNGLSSVVWQDGEGNIVKRDFDVSVVTEGETTDIALDTTNEVRENGNLITSTLTGNGEEEVVFVFDLNEVENGYEDTFTVNAAGEEQIKLVSTKSDEDENTVWNLEAAINQGATSDQPLKLFMESSTNYASDQASGDIQLYAEDGQTITKDTAVINITHESSTISEVEIPSSDNEKDLGKMSKEELEAYFTDEVQPKFEEWARENFGGSF</sequence>
<comment type="caution">
    <text evidence="2">The sequence shown here is derived from an EMBL/GenBank/DDBJ whole genome shotgun (WGS) entry which is preliminary data.</text>
</comment>
<reference evidence="2 3" key="1">
    <citation type="submission" date="2020-07" db="EMBL/GenBank/DDBJ databases">
        <authorList>
            <person name="Criscuolo A."/>
        </authorList>
    </citation>
    <scope>NUCLEOTIDE SEQUENCE [LARGE SCALE GENOMIC DNA]</scope>
    <source>
        <strain evidence="2">CIP111649</strain>
    </source>
</reference>
<evidence type="ECO:0000313" key="3">
    <source>
        <dbReference type="Proteomes" id="UP000589351"/>
    </source>
</evidence>
<dbReference type="Proteomes" id="UP000589351">
    <property type="component" value="Unassembled WGS sequence"/>
</dbReference>
<keyword evidence="1" id="KW-0472">Membrane</keyword>
<keyword evidence="1" id="KW-0812">Transmembrane</keyword>
<protein>
    <submittedName>
        <fullName evidence="2">Uncharacterized protein</fullName>
    </submittedName>
</protein>
<accession>A0A6V7R2W6</accession>
<evidence type="ECO:0000256" key="1">
    <source>
        <dbReference type="SAM" id="Phobius"/>
    </source>
</evidence>
<keyword evidence="1" id="KW-1133">Transmembrane helix</keyword>
<proteinExistence type="predicted"/>
<gene>
    <name evidence="2" type="ORF">JEODO184_00230</name>
</gene>
<dbReference type="RefSeq" id="WP_185124796.1">
    <property type="nucleotide sequence ID" value="NZ_CAJEWD010000003.1"/>
</dbReference>
<evidence type="ECO:0000313" key="2">
    <source>
        <dbReference type="EMBL" id="CAD2071404.1"/>
    </source>
</evidence>
<feature type="transmembrane region" description="Helical" evidence="1">
    <location>
        <begin position="7"/>
        <end position="27"/>
    </location>
</feature>
<keyword evidence="3" id="KW-1185">Reference proteome</keyword>
<dbReference type="AlphaFoldDB" id="A0A6V7R2W6"/>
<name>A0A6V7R2W6_9STAP</name>